<sequence length="329" mass="35147">MVRVGLIGFGLAGASFHAPLIACVEGMELAAIATSRPTERFAGAVRHADPMALIDDDSLDLIVIATPNDSHAPLAQAALAAGRHVVVDKPLATDDADAVALVQLARGTGRLLSVFHNRRWDSDFLTVERLLRDDALGEVQLAELRWDRFRPAIKPGWREEGGPGSGLLNDLGPHMIDQAIRLFGMPDAVAGDVTTQRDGAGVDDYFEIVLRYGARRVTIGSASLVAAPRPRFALHGTRGSFVKFGIDPQEAVLRAGGMPTDSGYGIEPDSQWGVLTDAQGTARSVRSEAGDWRGFYRAMRDAIRGEGDVPVDPADAVRGLRIIEAARAG</sequence>
<dbReference type="InterPro" id="IPR000683">
    <property type="entry name" value="Gfo/Idh/MocA-like_OxRdtase_N"/>
</dbReference>
<dbReference type="PANTHER" id="PTHR43708">
    <property type="entry name" value="CONSERVED EXPRESSED OXIDOREDUCTASE (EUROFUNG)"/>
    <property type="match status" value="1"/>
</dbReference>
<keyword evidence="2" id="KW-0560">Oxidoreductase</keyword>
<evidence type="ECO:0000259" key="3">
    <source>
        <dbReference type="Pfam" id="PF01408"/>
    </source>
</evidence>
<dbReference type="InterPro" id="IPR004104">
    <property type="entry name" value="Gfo/Idh/MocA-like_OxRdtase_C"/>
</dbReference>
<protein>
    <submittedName>
        <fullName evidence="5">Oxidoreductase</fullName>
    </submittedName>
</protein>
<name>A0ABR5Y928_9SPHN</name>
<feature type="domain" description="Gfo/Idh/MocA-like oxidoreductase N-terminal" evidence="3">
    <location>
        <begin position="2"/>
        <end position="116"/>
    </location>
</feature>
<dbReference type="EMBL" id="LQQO01000045">
    <property type="protein sequence ID" value="KZE10966.1"/>
    <property type="molecule type" value="Genomic_DNA"/>
</dbReference>
<dbReference type="Gene3D" id="3.30.360.10">
    <property type="entry name" value="Dihydrodipicolinate Reductase, domain 2"/>
    <property type="match status" value="1"/>
</dbReference>
<feature type="domain" description="Gfo/Idh/MocA-like oxidoreductase C-terminal" evidence="4">
    <location>
        <begin position="130"/>
        <end position="326"/>
    </location>
</feature>
<evidence type="ECO:0000259" key="4">
    <source>
        <dbReference type="Pfam" id="PF02894"/>
    </source>
</evidence>
<evidence type="ECO:0000256" key="1">
    <source>
        <dbReference type="ARBA" id="ARBA00010928"/>
    </source>
</evidence>
<dbReference type="PANTHER" id="PTHR43708:SF5">
    <property type="entry name" value="CONSERVED EXPRESSED OXIDOREDUCTASE (EUROFUNG)-RELATED"/>
    <property type="match status" value="1"/>
</dbReference>
<evidence type="ECO:0000313" key="6">
    <source>
        <dbReference type="Proteomes" id="UP000076609"/>
    </source>
</evidence>
<evidence type="ECO:0000313" key="5">
    <source>
        <dbReference type="EMBL" id="KZE10966.1"/>
    </source>
</evidence>
<dbReference type="InterPro" id="IPR051317">
    <property type="entry name" value="Gfo/Idh/MocA_oxidoreduct"/>
</dbReference>
<dbReference type="Proteomes" id="UP000076609">
    <property type="component" value="Unassembled WGS sequence"/>
</dbReference>
<dbReference type="SUPFAM" id="SSF55347">
    <property type="entry name" value="Glyceraldehyde-3-phosphate dehydrogenase-like, C-terminal domain"/>
    <property type="match status" value="1"/>
</dbReference>
<reference evidence="6" key="1">
    <citation type="submission" date="2016-01" db="EMBL/GenBank/DDBJ databases">
        <title>Draft genome of Chromobacterium sp. F49.</title>
        <authorList>
            <person name="Hong K.W."/>
        </authorList>
    </citation>
    <scope>NUCLEOTIDE SEQUENCE [LARGE SCALE GENOMIC DNA]</scope>
    <source>
        <strain evidence="6">CN3</strain>
    </source>
</reference>
<dbReference type="Pfam" id="PF01408">
    <property type="entry name" value="GFO_IDH_MocA"/>
    <property type="match status" value="1"/>
</dbReference>
<dbReference type="Pfam" id="PF02894">
    <property type="entry name" value="GFO_IDH_MocA_C"/>
    <property type="match status" value="1"/>
</dbReference>
<keyword evidence="6" id="KW-1185">Reference proteome</keyword>
<dbReference type="NCBIfam" id="NF008607">
    <property type="entry name" value="PRK11579.1"/>
    <property type="match status" value="1"/>
</dbReference>
<proteinExistence type="inferred from homology"/>
<gene>
    <name evidence="5" type="ORF">AVT10_06345</name>
</gene>
<organism evidence="5 6">
    <name type="scientific">Sphingomonas hankookensis</name>
    <dbReference type="NCBI Taxonomy" id="563996"/>
    <lineage>
        <taxon>Bacteria</taxon>
        <taxon>Pseudomonadati</taxon>
        <taxon>Pseudomonadota</taxon>
        <taxon>Alphaproteobacteria</taxon>
        <taxon>Sphingomonadales</taxon>
        <taxon>Sphingomonadaceae</taxon>
        <taxon>Sphingomonas</taxon>
    </lineage>
</organism>
<dbReference type="SUPFAM" id="SSF51735">
    <property type="entry name" value="NAD(P)-binding Rossmann-fold domains"/>
    <property type="match status" value="1"/>
</dbReference>
<dbReference type="InterPro" id="IPR036291">
    <property type="entry name" value="NAD(P)-bd_dom_sf"/>
</dbReference>
<evidence type="ECO:0000256" key="2">
    <source>
        <dbReference type="ARBA" id="ARBA00023002"/>
    </source>
</evidence>
<accession>A0ABR5Y928</accession>
<dbReference type="RefSeq" id="WP_066693263.1">
    <property type="nucleotide sequence ID" value="NZ_CP117025.1"/>
</dbReference>
<dbReference type="Gene3D" id="3.40.50.720">
    <property type="entry name" value="NAD(P)-binding Rossmann-like Domain"/>
    <property type="match status" value="1"/>
</dbReference>
<comment type="caution">
    <text evidence="5">The sequence shown here is derived from an EMBL/GenBank/DDBJ whole genome shotgun (WGS) entry which is preliminary data.</text>
</comment>
<comment type="similarity">
    <text evidence="1">Belongs to the Gfo/Idh/MocA family.</text>
</comment>